<dbReference type="SMART" id="SM00564">
    <property type="entry name" value="PQQ"/>
    <property type="match status" value="5"/>
</dbReference>
<proteinExistence type="predicted"/>
<dbReference type="Gene3D" id="2.130.10.10">
    <property type="entry name" value="YVTN repeat-like/Quinoprotein amine dehydrogenase"/>
    <property type="match status" value="1"/>
</dbReference>
<dbReference type="PANTHER" id="PTHR34512:SF30">
    <property type="entry name" value="OUTER MEMBRANE PROTEIN ASSEMBLY FACTOR BAMB"/>
    <property type="match status" value="1"/>
</dbReference>
<reference evidence="2 3" key="1">
    <citation type="submission" date="2022-11" db="EMBL/GenBank/DDBJ databases">
        <title>Deinococcus ZS9-10, Low Temperature and Draught-tolerating, UV-resistant Bacteria from Continental Antarctica.</title>
        <authorList>
            <person name="Cheng L."/>
        </authorList>
    </citation>
    <scope>NUCLEOTIDE SEQUENCE [LARGE SCALE GENOMIC DNA]</scope>
    <source>
        <strain evidence="2 3">ZS9-10</strain>
    </source>
</reference>
<dbReference type="EMBL" id="JAPMIV010000049">
    <property type="protein sequence ID" value="MDV6376179.1"/>
    <property type="molecule type" value="Genomic_DNA"/>
</dbReference>
<dbReference type="SUPFAM" id="SSF50998">
    <property type="entry name" value="Quinoprotein alcohol dehydrogenase-like"/>
    <property type="match status" value="1"/>
</dbReference>
<keyword evidence="3" id="KW-1185">Reference proteome</keyword>
<dbReference type="InterPro" id="IPR011047">
    <property type="entry name" value="Quinoprotein_ADH-like_sf"/>
</dbReference>
<dbReference type="PANTHER" id="PTHR34512">
    <property type="entry name" value="CELL SURFACE PROTEIN"/>
    <property type="match status" value="1"/>
</dbReference>
<evidence type="ECO:0000259" key="1">
    <source>
        <dbReference type="Pfam" id="PF13360"/>
    </source>
</evidence>
<dbReference type="Proteomes" id="UP001276150">
    <property type="component" value="Unassembled WGS sequence"/>
</dbReference>
<feature type="domain" description="Pyrrolo-quinoline quinone repeat" evidence="1">
    <location>
        <begin position="107"/>
        <end position="257"/>
    </location>
</feature>
<dbReference type="Pfam" id="PF13360">
    <property type="entry name" value="PQQ_2"/>
    <property type="match status" value="1"/>
</dbReference>
<dbReference type="PROSITE" id="PS51257">
    <property type="entry name" value="PROKAR_LIPOPROTEIN"/>
    <property type="match status" value="1"/>
</dbReference>
<sequence>MRPLLSTLLLIAALTSCDSTSTSTLPGSGPALPSLTRLWSLPKPTTLGQTTLVDNLMLGSTPNLTAIDVQAHRVAFTIPLKIDYGRTTITSLGDHLVALTGAGQDSLTVLSRTGQVLNTFKLLAGTGIGLNSLGPVVVGTSLYVVSGISLYKFNTADLLRPDAQPMWVRTYTGLALSSLLVADEDHIVVAVNNADVSRQLVALDGQGQQRWALDVAPSTQVASSAYILNSYKDLVIAHAGSAGLQAYKLSTGARAWDVFPNTDICPGGHAIQSFNLTIAADKIFMGPWGGTCVLAYHADNGKLAWVFDAPNNITFDTKPLYLNGVVYASNSRLWALDAETGKPLAQATDDLNDNTGTPLAFDPIQNQILHWGLSGIFAYRPLK</sequence>
<evidence type="ECO:0000313" key="2">
    <source>
        <dbReference type="EMBL" id="MDV6376179.1"/>
    </source>
</evidence>
<comment type="caution">
    <text evidence="2">The sequence shown here is derived from an EMBL/GenBank/DDBJ whole genome shotgun (WGS) entry which is preliminary data.</text>
</comment>
<evidence type="ECO:0000313" key="3">
    <source>
        <dbReference type="Proteomes" id="UP001276150"/>
    </source>
</evidence>
<dbReference type="InterPro" id="IPR015943">
    <property type="entry name" value="WD40/YVTN_repeat-like_dom_sf"/>
</dbReference>
<name>A0ABU4DUR4_9DEIO</name>
<dbReference type="InterPro" id="IPR002372">
    <property type="entry name" value="PQQ_rpt_dom"/>
</dbReference>
<dbReference type="InterPro" id="IPR018391">
    <property type="entry name" value="PQQ_b-propeller_rpt"/>
</dbReference>
<dbReference type="RefSeq" id="WP_317641532.1">
    <property type="nucleotide sequence ID" value="NZ_JAPMIV010000049.1"/>
</dbReference>
<accession>A0ABU4DUR4</accession>
<protein>
    <submittedName>
        <fullName evidence="2">PQQ-binding-like beta-propeller repeat protein</fullName>
    </submittedName>
</protein>
<gene>
    <name evidence="2" type="ORF">ORD21_16410</name>
</gene>
<organism evidence="2 3">
    <name type="scientific">Deinococcus arenicola</name>
    <dbReference type="NCBI Taxonomy" id="2994950"/>
    <lineage>
        <taxon>Bacteria</taxon>
        <taxon>Thermotogati</taxon>
        <taxon>Deinococcota</taxon>
        <taxon>Deinococci</taxon>
        <taxon>Deinococcales</taxon>
        <taxon>Deinococcaceae</taxon>
        <taxon>Deinococcus</taxon>
    </lineage>
</organism>